<keyword evidence="2" id="KW-0472">Membrane</keyword>
<evidence type="ECO:0000313" key="3">
    <source>
        <dbReference type="EnsemblMetazoa" id="PPA32903.1"/>
    </source>
</evidence>
<feature type="compositionally biased region" description="Polar residues" evidence="1">
    <location>
        <begin position="71"/>
        <end position="81"/>
    </location>
</feature>
<dbReference type="Proteomes" id="UP000005239">
    <property type="component" value="Unassembled WGS sequence"/>
</dbReference>
<name>A0A2A6D031_PRIPA</name>
<evidence type="ECO:0000313" key="4">
    <source>
        <dbReference type="Proteomes" id="UP000005239"/>
    </source>
</evidence>
<feature type="region of interest" description="Disordered" evidence="1">
    <location>
        <begin position="61"/>
        <end position="93"/>
    </location>
</feature>
<protein>
    <submittedName>
        <fullName evidence="3">Uncharacterized protein</fullName>
    </submittedName>
</protein>
<proteinExistence type="predicted"/>
<gene>
    <name evidence="3" type="primary">WBGene00205763</name>
</gene>
<organism evidence="3 4">
    <name type="scientific">Pristionchus pacificus</name>
    <name type="common">Parasitic nematode worm</name>
    <dbReference type="NCBI Taxonomy" id="54126"/>
    <lineage>
        <taxon>Eukaryota</taxon>
        <taxon>Metazoa</taxon>
        <taxon>Ecdysozoa</taxon>
        <taxon>Nematoda</taxon>
        <taxon>Chromadorea</taxon>
        <taxon>Rhabditida</taxon>
        <taxon>Rhabditina</taxon>
        <taxon>Diplogasteromorpha</taxon>
        <taxon>Diplogasteroidea</taxon>
        <taxon>Neodiplogasteridae</taxon>
        <taxon>Pristionchus</taxon>
    </lineage>
</organism>
<sequence>MISIVTMQSSVLSFVIFVLIWNLLLILILLLSTLNHPAINLRNPSKIISNLALKAERKIAHRRTPSESRAIHNQSASSSIPSKRWRSILDEDQ</sequence>
<evidence type="ECO:0000256" key="2">
    <source>
        <dbReference type="SAM" id="Phobius"/>
    </source>
</evidence>
<accession>A0A2A6D031</accession>
<accession>A0A8R1ULR1</accession>
<feature type="transmembrane region" description="Helical" evidence="2">
    <location>
        <begin position="12"/>
        <end position="34"/>
    </location>
</feature>
<keyword evidence="2" id="KW-0812">Transmembrane</keyword>
<evidence type="ECO:0000256" key="1">
    <source>
        <dbReference type="SAM" id="MobiDB-lite"/>
    </source>
</evidence>
<reference evidence="3" key="2">
    <citation type="submission" date="2022-06" db="UniProtKB">
        <authorList>
            <consortium name="EnsemblMetazoa"/>
        </authorList>
    </citation>
    <scope>IDENTIFICATION</scope>
    <source>
        <strain evidence="3">PS312</strain>
    </source>
</reference>
<dbReference type="AlphaFoldDB" id="A0A2A6D031"/>
<keyword evidence="2" id="KW-1133">Transmembrane helix</keyword>
<dbReference type="EnsemblMetazoa" id="PPA32903.1">
    <property type="protein sequence ID" value="PPA32903.1"/>
    <property type="gene ID" value="WBGene00205763"/>
</dbReference>
<keyword evidence="4" id="KW-1185">Reference proteome</keyword>
<reference evidence="4" key="1">
    <citation type="journal article" date="2008" name="Nat. Genet.">
        <title>The Pristionchus pacificus genome provides a unique perspective on nematode lifestyle and parasitism.</title>
        <authorList>
            <person name="Dieterich C."/>
            <person name="Clifton S.W."/>
            <person name="Schuster L.N."/>
            <person name="Chinwalla A."/>
            <person name="Delehaunty K."/>
            <person name="Dinkelacker I."/>
            <person name="Fulton L."/>
            <person name="Fulton R."/>
            <person name="Godfrey J."/>
            <person name="Minx P."/>
            <person name="Mitreva M."/>
            <person name="Roeseler W."/>
            <person name="Tian H."/>
            <person name="Witte H."/>
            <person name="Yang S.P."/>
            <person name="Wilson R.K."/>
            <person name="Sommer R.J."/>
        </authorList>
    </citation>
    <scope>NUCLEOTIDE SEQUENCE [LARGE SCALE GENOMIC DNA]</scope>
    <source>
        <strain evidence="4">PS312</strain>
    </source>
</reference>
<feature type="compositionally biased region" description="Basic and acidic residues" evidence="1">
    <location>
        <begin position="61"/>
        <end position="70"/>
    </location>
</feature>